<sequence>MLVKCDGKDGCKESFDFKGFEVEKLDNDIEKTYFICPHCGKEFISFYTDTCIRKKQELIRGIVSESEIKKLKKEIAKDMKKLRKKVEAGIK</sequence>
<keyword evidence="2" id="KW-1185">Reference proteome</keyword>
<dbReference type="EMBL" id="JANGAC010000001">
    <property type="protein sequence ID" value="MCQ4921551.1"/>
    <property type="molecule type" value="Genomic_DNA"/>
</dbReference>
<reference evidence="1 2" key="1">
    <citation type="submission" date="2022-06" db="EMBL/GenBank/DDBJ databases">
        <title>Isolation of gut microbiota from human fecal samples.</title>
        <authorList>
            <person name="Pamer E.G."/>
            <person name="Barat B."/>
            <person name="Waligurski E."/>
            <person name="Medina S."/>
            <person name="Paddock L."/>
            <person name="Mostad J."/>
        </authorList>
    </citation>
    <scope>NUCLEOTIDE SEQUENCE [LARGE SCALE GENOMIC DNA]</scope>
    <source>
        <strain evidence="1 2">DFI.7.95</strain>
    </source>
</reference>
<comment type="caution">
    <text evidence="1">The sequence shown here is derived from an EMBL/GenBank/DDBJ whole genome shotgun (WGS) entry which is preliminary data.</text>
</comment>
<dbReference type="Proteomes" id="UP001524478">
    <property type="component" value="Unassembled WGS sequence"/>
</dbReference>
<name>A0ABT1S504_9FIRM</name>
<accession>A0ABT1S504</accession>
<evidence type="ECO:0000313" key="1">
    <source>
        <dbReference type="EMBL" id="MCQ4921551.1"/>
    </source>
</evidence>
<evidence type="ECO:0008006" key="3">
    <source>
        <dbReference type="Google" id="ProtNLM"/>
    </source>
</evidence>
<organism evidence="1 2">
    <name type="scientific">Tissierella carlieri</name>
    <dbReference type="NCBI Taxonomy" id="689904"/>
    <lineage>
        <taxon>Bacteria</taxon>
        <taxon>Bacillati</taxon>
        <taxon>Bacillota</taxon>
        <taxon>Tissierellia</taxon>
        <taxon>Tissierellales</taxon>
        <taxon>Tissierellaceae</taxon>
        <taxon>Tissierella</taxon>
    </lineage>
</organism>
<gene>
    <name evidence="1" type="ORF">NE686_00515</name>
</gene>
<evidence type="ECO:0000313" key="2">
    <source>
        <dbReference type="Proteomes" id="UP001524478"/>
    </source>
</evidence>
<protein>
    <recommendedName>
        <fullName evidence="3">Transglycosylase</fullName>
    </recommendedName>
</protein>
<dbReference type="RefSeq" id="WP_256310071.1">
    <property type="nucleotide sequence ID" value="NZ_JANGAC010000001.1"/>
</dbReference>
<proteinExistence type="predicted"/>